<evidence type="ECO:0008006" key="4">
    <source>
        <dbReference type="Google" id="ProtNLM"/>
    </source>
</evidence>
<dbReference type="PANTHER" id="PTHR40279">
    <property type="entry name" value="PQQC-LIKE PROTEIN"/>
    <property type="match status" value="1"/>
</dbReference>
<dbReference type="Pfam" id="PF14518">
    <property type="entry name" value="Haem_oxygenas_2"/>
    <property type="match status" value="1"/>
</dbReference>
<organism evidence="2 3">
    <name type="scientific">Streptomyces finlayi</name>
    <dbReference type="NCBI Taxonomy" id="67296"/>
    <lineage>
        <taxon>Bacteria</taxon>
        <taxon>Bacillati</taxon>
        <taxon>Actinomycetota</taxon>
        <taxon>Actinomycetes</taxon>
        <taxon>Kitasatosporales</taxon>
        <taxon>Streptomycetaceae</taxon>
        <taxon>Streptomyces</taxon>
    </lineage>
</organism>
<evidence type="ECO:0000313" key="3">
    <source>
        <dbReference type="Proteomes" id="UP000638353"/>
    </source>
</evidence>
<dbReference type="GO" id="GO:0016491">
    <property type="term" value="F:oxidoreductase activity"/>
    <property type="evidence" value="ECO:0007669"/>
    <property type="project" value="UniProtKB-KW"/>
</dbReference>
<dbReference type="Gene3D" id="1.20.910.10">
    <property type="entry name" value="Heme oxygenase-like"/>
    <property type="match status" value="1"/>
</dbReference>
<dbReference type="Proteomes" id="UP000638353">
    <property type="component" value="Unassembled WGS sequence"/>
</dbReference>
<dbReference type="EMBL" id="BMVC01000006">
    <property type="protein sequence ID" value="GHC94996.1"/>
    <property type="molecule type" value="Genomic_DNA"/>
</dbReference>
<comment type="caution">
    <text evidence="2">The sequence shown here is derived from an EMBL/GenBank/DDBJ whole genome shotgun (WGS) entry which is preliminary data.</text>
</comment>
<reference evidence="2" key="1">
    <citation type="journal article" date="2014" name="Int. J. Syst. Evol. Microbiol.">
        <title>Complete genome sequence of Corynebacterium casei LMG S-19264T (=DSM 44701T), isolated from a smear-ripened cheese.</title>
        <authorList>
            <consortium name="US DOE Joint Genome Institute (JGI-PGF)"/>
            <person name="Walter F."/>
            <person name="Albersmeier A."/>
            <person name="Kalinowski J."/>
            <person name="Ruckert C."/>
        </authorList>
    </citation>
    <scope>NUCLEOTIDE SEQUENCE</scope>
    <source>
        <strain evidence="2">JCM 4637</strain>
    </source>
</reference>
<dbReference type="SMART" id="SM01236">
    <property type="entry name" value="Haem_oxygenase_2"/>
    <property type="match status" value="1"/>
</dbReference>
<evidence type="ECO:0000256" key="1">
    <source>
        <dbReference type="ARBA" id="ARBA00023002"/>
    </source>
</evidence>
<protein>
    <recommendedName>
        <fullName evidence="4">Iron-containing redox enzyme family protein</fullName>
    </recommendedName>
</protein>
<dbReference type="SUPFAM" id="SSF48613">
    <property type="entry name" value="Heme oxygenase-like"/>
    <property type="match status" value="1"/>
</dbReference>
<sequence length="337" mass="38091">MLSGFVEALNFPVPEIWRELTENFDERAALVRECRELAALAFEEKDAEAHARLHDVLTDVYAYEFSQAAAGSPDLDTQPVLKDVVGVLENAVLEDEFRQVPEEWLKDYPTDGKGYVRWLKAHIQNHPAASHPMYSTRLAEAPVDDIRFLLAQETSLDPRFDDILAVMQLGARGAEKMEIANNYWDEMGNGNFSEVHTTLFSQCLDSIDVDATYIEENLLLEAKECGNISAAIALTRRHYLRAIGYFGVTEFLAPRRFRELVTAWDRLELPAVGKTYHDIHIGVDAKHAAGWYKNVIGPVIERDPDAGREIALGTFVRLNTSQRYLDRVLAHCENRAA</sequence>
<evidence type="ECO:0000313" key="2">
    <source>
        <dbReference type="EMBL" id="GHC94996.1"/>
    </source>
</evidence>
<accession>A0A918WYC1</accession>
<name>A0A918WYC1_9ACTN</name>
<dbReference type="AlphaFoldDB" id="A0A918WYC1"/>
<proteinExistence type="predicted"/>
<dbReference type="InterPro" id="IPR016084">
    <property type="entry name" value="Haem_Oase-like_multi-hlx"/>
</dbReference>
<gene>
    <name evidence="2" type="ORF">GCM10010334_33690</name>
</gene>
<dbReference type="PANTHER" id="PTHR40279:SF3">
    <property type="entry name" value="4-AMINOBENZOATE SYNTHASE"/>
    <property type="match status" value="1"/>
</dbReference>
<dbReference type="InterPro" id="IPR039068">
    <property type="entry name" value="PqqC-like"/>
</dbReference>
<reference evidence="2" key="2">
    <citation type="submission" date="2020-09" db="EMBL/GenBank/DDBJ databases">
        <authorList>
            <person name="Sun Q."/>
            <person name="Ohkuma M."/>
        </authorList>
    </citation>
    <scope>NUCLEOTIDE SEQUENCE</scope>
    <source>
        <strain evidence="2">JCM 4637</strain>
    </source>
</reference>
<keyword evidence="1" id="KW-0560">Oxidoreductase</keyword>